<dbReference type="WBParaSite" id="TMUE_1000002760.1">
    <property type="protein sequence ID" value="TMUE_1000002760.1"/>
    <property type="gene ID" value="WBGene00298469"/>
</dbReference>
<accession>A0A5S6Q1G1</accession>
<sequence length="221" mass="24441">MVLSTAAPLFFMNEACLLFLVTTSSFCGWICVSDLPVRSSGVNFFTLLVCKGPIYAVESVGDLLCWYIIQFMICCDHVDVIYMCLNWITVDATPEPQWLEKVELVCKLRGIDDIATIIPLRLTGGAFAVYSQLADKERKSPAKVKGALLSAFAVDPYVAYELFVMRKLGVDESPDVFLAELRRLTSLFVGVSERTLACAFVAGEGVRQLLRAGSLAWRVFA</sequence>
<reference evidence="2 3" key="3">
    <citation type="submission" date="2019-12" db="UniProtKB">
        <authorList>
            <consortium name="WormBaseParasite"/>
        </authorList>
    </citation>
    <scope>IDENTIFICATION</scope>
</reference>
<dbReference type="Proteomes" id="UP000046395">
    <property type="component" value="Unassembled WGS sequence"/>
</dbReference>
<dbReference type="AlphaFoldDB" id="A0A5S6Q1G1"/>
<evidence type="ECO:0000313" key="3">
    <source>
        <dbReference type="WBParaSite" id="TMUE_1000002760.1"/>
    </source>
</evidence>
<dbReference type="WBParaSite" id="TMUE_0000000802.1">
    <property type="protein sequence ID" value="TMUE_0000000802.1"/>
    <property type="gene ID" value="WBGene00296726"/>
</dbReference>
<name>A0A5S6Q1G1_TRIMR</name>
<protein>
    <submittedName>
        <fullName evidence="2 3">Uncharacterized protein</fullName>
    </submittedName>
</protein>
<evidence type="ECO:0000313" key="1">
    <source>
        <dbReference type="Proteomes" id="UP000046395"/>
    </source>
</evidence>
<evidence type="ECO:0000313" key="2">
    <source>
        <dbReference type="WBParaSite" id="TMUE_0000000802.1"/>
    </source>
</evidence>
<reference evidence="1" key="2">
    <citation type="submission" date="2014-03" db="EMBL/GenBank/DDBJ databases">
        <title>The whipworm genome and dual-species transcriptomics of an intimate host-pathogen interaction.</title>
        <authorList>
            <person name="Foth B.J."/>
            <person name="Tsai I.J."/>
            <person name="Reid A.J."/>
            <person name="Bancroft A.J."/>
            <person name="Nichol S."/>
            <person name="Tracey A."/>
            <person name="Holroyd N."/>
            <person name="Cotton J.A."/>
            <person name="Stanley E.J."/>
            <person name="Zarowiecki M."/>
            <person name="Liu J.Z."/>
            <person name="Huckvale T."/>
            <person name="Cooper P.J."/>
            <person name="Grencis R.K."/>
            <person name="Berriman M."/>
        </authorList>
    </citation>
    <scope>NUCLEOTIDE SEQUENCE [LARGE SCALE GENOMIC DNA]</scope>
    <source>
        <strain evidence="1">Edinburgh</strain>
    </source>
</reference>
<proteinExistence type="predicted"/>
<reference evidence="1" key="1">
    <citation type="submission" date="2013-11" db="EMBL/GenBank/DDBJ databases">
        <authorList>
            <person name="Aslett M."/>
        </authorList>
    </citation>
    <scope>NUCLEOTIDE SEQUENCE [LARGE SCALE GENOMIC DNA]</scope>
    <source>
        <strain evidence="1">Edinburgh</strain>
    </source>
</reference>
<organism evidence="1 2">
    <name type="scientific">Trichuris muris</name>
    <name type="common">Mouse whipworm</name>
    <dbReference type="NCBI Taxonomy" id="70415"/>
    <lineage>
        <taxon>Eukaryota</taxon>
        <taxon>Metazoa</taxon>
        <taxon>Ecdysozoa</taxon>
        <taxon>Nematoda</taxon>
        <taxon>Enoplea</taxon>
        <taxon>Dorylaimia</taxon>
        <taxon>Trichinellida</taxon>
        <taxon>Trichuridae</taxon>
        <taxon>Trichuris</taxon>
    </lineage>
</organism>
<keyword evidence="1" id="KW-1185">Reference proteome</keyword>